<reference evidence="9" key="2">
    <citation type="journal article" date="2008" name="PLoS Biol.">
        <title>Population genomic analysis of strain variation in Leptospirillum group II bacteria involved in acid mine drainage formation.</title>
        <authorList>
            <person name="Simmons S.L."/>
            <person name="Dibartolo G."/>
            <person name="Denef V.J."/>
            <person name="Goltsman D.S."/>
            <person name="Thelen M.P."/>
            <person name="Banfield J.F."/>
        </authorList>
    </citation>
    <scope>NUCLEOTIDE SEQUENCE [LARGE SCALE GENOMIC DNA]</scope>
</reference>
<evidence type="ECO:0000256" key="6">
    <source>
        <dbReference type="SAM" id="MobiDB-lite"/>
    </source>
</evidence>
<dbReference type="GO" id="GO:0015074">
    <property type="term" value="P:DNA integration"/>
    <property type="evidence" value="ECO:0007669"/>
    <property type="project" value="UniProtKB-KW"/>
</dbReference>
<dbReference type="PROSITE" id="PS51900">
    <property type="entry name" value="CB"/>
    <property type="match status" value="1"/>
</dbReference>
<dbReference type="SUPFAM" id="SSF56349">
    <property type="entry name" value="DNA breaking-rejoining enzymes"/>
    <property type="match status" value="1"/>
</dbReference>
<dbReference type="Gene3D" id="1.10.150.130">
    <property type="match status" value="1"/>
</dbReference>
<dbReference type="InterPro" id="IPR025166">
    <property type="entry name" value="Integrase_DNA_bind_dom"/>
</dbReference>
<evidence type="ECO:0000256" key="3">
    <source>
        <dbReference type="ARBA" id="ARBA00023125"/>
    </source>
</evidence>
<keyword evidence="2" id="KW-0229">DNA integration</keyword>
<accession>B6AN37</accession>
<evidence type="ECO:0000259" key="7">
    <source>
        <dbReference type="PROSITE" id="PS51898"/>
    </source>
</evidence>
<dbReference type="InterPro" id="IPR038488">
    <property type="entry name" value="Integrase_DNA-bd_sf"/>
</dbReference>
<comment type="similarity">
    <text evidence="1">Belongs to the 'phage' integrase family.</text>
</comment>
<evidence type="ECO:0000256" key="1">
    <source>
        <dbReference type="ARBA" id="ARBA00008857"/>
    </source>
</evidence>
<dbReference type="Pfam" id="PF22022">
    <property type="entry name" value="Phage_int_M"/>
    <property type="match status" value="1"/>
</dbReference>
<feature type="region of interest" description="Disordered" evidence="6">
    <location>
        <begin position="184"/>
        <end position="203"/>
    </location>
</feature>
<dbReference type="Gene3D" id="1.10.443.10">
    <property type="entry name" value="Intergrase catalytic core"/>
    <property type="match status" value="1"/>
</dbReference>
<dbReference type="InterPro" id="IPR002104">
    <property type="entry name" value="Integrase_catalytic"/>
</dbReference>
<dbReference type="GO" id="GO:0006310">
    <property type="term" value="P:DNA recombination"/>
    <property type="evidence" value="ECO:0007669"/>
    <property type="project" value="UniProtKB-KW"/>
</dbReference>
<dbReference type="Gene3D" id="3.30.160.390">
    <property type="entry name" value="Integrase, DNA-binding domain"/>
    <property type="match status" value="1"/>
</dbReference>
<reference evidence="9" key="1">
    <citation type="journal article" date="2004" name="Nature">
        <title>Community structure and metabolism through reconstruction of microbial genomes from the environment.</title>
        <authorList>
            <person name="Tyson G.W."/>
            <person name="Chapman J."/>
            <person name="Hugenholtz P."/>
            <person name="Allen E.E."/>
            <person name="Ram R.J."/>
            <person name="Richardson P.M."/>
            <person name="Solovyev V.V."/>
            <person name="Rubin E.M."/>
            <person name="Rokhsar D.S."/>
            <person name="Banfield J.F."/>
        </authorList>
    </citation>
    <scope>NUCLEOTIDE SEQUENCE [LARGE SCALE GENOMIC DNA]</scope>
</reference>
<feature type="domain" description="Tyr recombinase" evidence="7">
    <location>
        <begin position="201"/>
        <end position="380"/>
    </location>
</feature>
<keyword evidence="4" id="KW-0233">DNA recombination</keyword>
<evidence type="ECO:0000313" key="9">
    <source>
        <dbReference type="EMBL" id="EDZ39894.1"/>
    </source>
</evidence>
<dbReference type="CDD" id="cd00801">
    <property type="entry name" value="INT_P4_C"/>
    <property type="match status" value="1"/>
</dbReference>
<sequence length="404" mass="45782">MALTDTAIRNAKPKEKPYKLADGGGLHVLVTREGSKLWRLKYRVGGIEKLLSFGKYPQVTLQEAREKALEAKRDLRTGIDPSHAKKAQKASASGADTFETIAREWFEKFSPIWTPSHGERIIRRLERDIFPWLGRKPIKEILAPDLLSVLRRIEARGAVETAHRASQNCGQVFRYAVATGRADRDPSGDLRGAIPPTKAKHHASITDPKEIGGLLRAIDAYEGGLIVRCALRLAPLVFTRPGELRRAEWKEIDWDKAEWSIPGEKMKMREKHVVPLSRQAIEILHELQPLTGEGQYLFPSPRSWDRPMSENAVLAALRRMGYSGDQMTGHGFRSMASTLLNEQGWNRDAIERQLAHAERDEIRASYNYAQYMPERRKMMQAWADYLDQLRQGAEIIVFKAKTGG</sequence>
<evidence type="ECO:0000256" key="5">
    <source>
        <dbReference type="PROSITE-ProRule" id="PRU01248"/>
    </source>
</evidence>
<dbReference type="PROSITE" id="PS51898">
    <property type="entry name" value="TYR_RECOMBINASE"/>
    <property type="match status" value="1"/>
</dbReference>
<feature type="domain" description="Core-binding (CB)" evidence="8">
    <location>
        <begin position="96"/>
        <end position="177"/>
    </location>
</feature>
<dbReference type="AlphaFoldDB" id="B6AN37"/>
<gene>
    <name evidence="9" type="ORF">CGL2_11389050a</name>
</gene>
<dbReference type="PANTHER" id="PTHR30629:SF2">
    <property type="entry name" value="PROPHAGE INTEGRASE INTS-RELATED"/>
    <property type="match status" value="1"/>
</dbReference>
<dbReference type="InterPro" id="IPR013762">
    <property type="entry name" value="Integrase-like_cat_sf"/>
</dbReference>
<dbReference type="InterPro" id="IPR010998">
    <property type="entry name" value="Integrase_recombinase_N"/>
</dbReference>
<name>B6AN37_9BACT</name>
<dbReference type="InterPro" id="IPR050808">
    <property type="entry name" value="Phage_Integrase"/>
</dbReference>
<evidence type="ECO:0000256" key="4">
    <source>
        <dbReference type="ARBA" id="ARBA00023172"/>
    </source>
</evidence>
<evidence type="ECO:0000256" key="2">
    <source>
        <dbReference type="ARBA" id="ARBA00022908"/>
    </source>
</evidence>
<organism evidence="9">
    <name type="scientific">Leptospirillum sp. Group II '5-way CG'</name>
    <dbReference type="NCBI Taxonomy" id="419541"/>
    <lineage>
        <taxon>Bacteria</taxon>
        <taxon>Pseudomonadati</taxon>
        <taxon>Nitrospirota</taxon>
        <taxon>Nitrospiria</taxon>
        <taxon>Nitrospirales</taxon>
        <taxon>Nitrospiraceae</taxon>
        <taxon>Leptospirillum</taxon>
    </lineage>
</organism>
<dbReference type="InterPro" id="IPR044068">
    <property type="entry name" value="CB"/>
</dbReference>
<proteinExistence type="inferred from homology"/>
<dbReference type="InterPro" id="IPR053876">
    <property type="entry name" value="Phage_int_M"/>
</dbReference>
<dbReference type="Pfam" id="PF00589">
    <property type="entry name" value="Phage_integrase"/>
    <property type="match status" value="1"/>
</dbReference>
<dbReference type="GO" id="GO:0003677">
    <property type="term" value="F:DNA binding"/>
    <property type="evidence" value="ECO:0007669"/>
    <property type="project" value="UniProtKB-UniRule"/>
</dbReference>
<dbReference type="EMBL" id="DS995259">
    <property type="protein sequence ID" value="EDZ39894.1"/>
    <property type="molecule type" value="Genomic_DNA"/>
</dbReference>
<dbReference type="Pfam" id="PF13356">
    <property type="entry name" value="Arm-DNA-bind_3"/>
    <property type="match status" value="1"/>
</dbReference>
<keyword evidence="3 5" id="KW-0238">DNA-binding</keyword>
<dbReference type="InterPro" id="IPR011010">
    <property type="entry name" value="DNA_brk_join_enz"/>
</dbReference>
<protein>
    <submittedName>
        <fullName evidence="9">Putative integrase</fullName>
    </submittedName>
</protein>
<dbReference type="PANTHER" id="PTHR30629">
    <property type="entry name" value="PROPHAGE INTEGRASE"/>
    <property type="match status" value="1"/>
</dbReference>
<evidence type="ECO:0000259" key="8">
    <source>
        <dbReference type="PROSITE" id="PS51900"/>
    </source>
</evidence>